<evidence type="ECO:0000313" key="4">
    <source>
        <dbReference type="Proteomes" id="UP000185674"/>
    </source>
</evidence>
<dbReference type="InterPro" id="IPR035093">
    <property type="entry name" value="RelE/ParE_toxin_dom_sf"/>
</dbReference>
<evidence type="ECO:0000313" key="3">
    <source>
        <dbReference type="EMBL" id="APV37772.1"/>
    </source>
</evidence>
<dbReference type="InterPro" id="IPR007712">
    <property type="entry name" value="RelE/ParE_toxin"/>
</dbReference>
<dbReference type="EMBL" id="CP016899">
    <property type="protein sequence ID" value="APV37772.1"/>
    <property type="molecule type" value="Genomic_DNA"/>
</dbReference>
<feature type="active site" description="Proton donor" evidence="2">
    <location>
        <position position="88"/>
    </location>
</feature>
<dbReference type="GO" id="GO:0004521">
    <property type="term" value="F:RNA endonuclease activity"/>
    <property type="evidence" value="ECO:0007669"/>
    <property type="project" value="TreeGrafter"/>
</dbReference>
<keyword evidence="3" id="KW-0614">Plasmid</keyword>
<dbReference type="GO" id="GO:0006402">
    <property type="term" value="P:mRNA catabolic process"/>
    <property type="evidence" value="ECO:0007669"/>
    <property type="project" value="TreeGrafter"/>
</dbReference>
<keyword evidence="1" id="KW-1277">Toxin-antitoxin system</keyword>
<dbReference type="PANTHER" id="PTHR40588">
    <property type="entry name" value="MRNA INTERFERASE TOXIN YAFQ"/>
    <property type="match status" value="1"/>
</dbReference>
<dbReference type="Pfam" id="PF15738">
    <property type="entry name" value="YafQ_toxin"/>
    <property type="match status" value="1"/>
</dbReference>
<reference evidence="3 4" key="1">
    <citation type="submission" date="2016-08" db="EMBL/GenBank/DDBJ databases">
        <title>Complete genome sequence of Acinetobacter baylyi strain GFJ2.</title>
        <authorList>
            <person name="Tabata M."/>
            <person name="Kuboki S."/>
            <person name="Gibu N."/>
            <person name="Kinouchi Y."/>
            <person name="Vangnai A."/>
            <person name="Kasai D."/>
            <person name="Fukuda M."/>
        </authorList>
    </citation>
    <scope>NUCLEOTIDE SEQUENCE [LARGE SCALE GENOMIC DNA]</scope>
    <source>
        <strain evidence="3 4">GFJ2</strain>
        <plasmid evidence="4">Plasmid pgfj3</plasmid>
    </source>
</reference>
<dbReference type="InterPro" id="IPR004386">
    <property type="entry name" value="Toxin_YafQ-like"/>
</dbReference>
<dbReference type="PIRSF" id="PIRSF006156">
    <property type="entry name" value="YafQ"/>
    <property type="match status" value="1"/>
</dbReference>
<protein>
    <submittedName>
        <fullName evidence="3">Addiction module toxin RelE</fullName>
    </submittedName>
</protein>
<geneLocation type="plasmid" evidence="4">
    <name>pgfj3</name>
</geneLocation>
<gene>
    <name evidence="3" type="ORF">BEN76_17120</name>
</gene>
<dbReference type="KEGG" id="asol:BEN76_17120"/>
<dbReference type="RefSeq" id="WP_076033777.1">
    <property type="nucleotide sequence ID" value="NZ_CP016899.1"/>
</dbReference>
<dbReference type="NCBIfam" id="TIGR02385">
    <property type="entry name" value="RelE_StbE"/>
    <property type="match status" value="1"/>
</dbReference>
<dbReference type="PANTHER" id="PTHR40588:SF1">
    <property type="entry name" value="MRNA INTERFERASE TOXIN YAFQ"/>
    <property type="match status" value="1"/>
</dbReference>
<dbReference type="Proteomes" id="UP000185674">
    <property type="component" value="Plasmid pGFJ3"/>
</dbReference>
<organism evidence="3 4">
    <name type="scientific">Acinetobacter soli</name>
    <dbReference type="NCBI Taxonomy" id="487316"/>
    <lineage>
        <taxon>Bacteria</taxon>
        <taxon>Pseudomonadati</taxon>
        <taxon>Pseudomonadota</taxon>
        <taxon>Gammaproteobacteria</taxon>
        <taxon>Moraxellales</taxon>
        <taxon>Moraxellaceae</taxon>
        <taxon>Acinetobacter</taxon>
    </lineage>
</organism>
<evidence type="ECO:0000256" key="1">
    <source>
        <dbReference type="ARBA" id="ARBA00022649"/>
    </source>
</evidence>
<dbReference type="GO" id="GO:0006415">
    <property type="term" value="P:translational termination"/>
    <property type="evidence" value="ECO:0007669"/>
    <property type="project" value="TreeGrafter"/>
</dbReference>
<dbReference type="Gene3D" id="3.30.2310.20">
    <property type="entry name" value="RelE-like"/>
    <property type="match status" value="1"/>
</dbReference>
<dbReference type="AlphaFoldDB" id="A0A1P8ENV2"/>
<evidence type="ECO:0000256" key="2">
    <source>
        <dbReference type="PIRSR" id="PIRSR006156-1"/>
    </source>
</evidence>
<sequence length="93" mass="10767">MAKRKIIVTSSFKRDIKRRYLELVTAEWAEVLDCLVANNTLPEKYLDHPLKGGAEFKNCRDCHVKPDLVLIYRLVGDEILELHQLDSHSEIFG</sequence>
<proteinExistence type="predicted"/>
<accession>A0A1P8ENV2</accession>
<dbReference type="SUPFAM" id="SSF143011">
    <property type="entry name" value="RelE-like"/>
    <property type="match status" value="1"/>
</dbReference>
<name>A0A1P8ENV2_9GAMM</name>